<proteinExistence type="predicted"/>
<evidence type="ECO:0000313" key="1">
    <source>
        <dbReference type="EMBL" id="MBO9203388.1"/>
    </source>
</evidence>
<reference evidence="1 2" key="1">
    <citation type="submission" date="2021-03" db="EMBL/GenBank/DDBJ databases">
        <title>Assistant Professor.</title>
        <authorList>
            <person name="Huq M.A."/>
        </authorList>
    </citation>
    <scope>NUCLEOTIDE SEQUENCE [LARGE SCALE GENOMIC DNA]</scope>
    <source>
        <strain evidence="1 2">MAH-29</strain>
    </source>
</reference>
<protein>
    <submittedName>
        <fullName evidence="1">Uncharacterized protein</fullName>
    </submittedName>
</protein>
<dbReference type="RefSeq" id="WP_209141441.1">
    <property type="nucleotide sequence ID" value="NZ_JAGHKO010000006.1"/>
</dbReference>
<evidence type="ECO:0000313" key="2">
    <source>
        <dbReference type="Proteomes" id="UP000677244"/>
    </source>
</evidence>
<gene>
    <name evidence="1" type="ORF">J7I42_24095</name>
</gene>
<dbReference type="Proteomes" id="UP000677244">
    <property type="component" value="Unassembled WGS sequence"/>
</dbReference>
<dbReference type="EMBL" id="JAGHKO010000006">
    <property type="protein sequence ID" value="MBO9203388.1"/>
    <property type="molecule type" value="Genomic_DNA"/>
</dbReference>
<sequence>MCYFGDRPFFTFLVLGGWLCTYYIYDDLNNLRCVVQPRGVELLIQNGWDVSALNGDI</sequence>
<name>A0ABS3YZS0_9BACT</name>
<keyword evidence="2" id="KW-1185">Reference proteome</keyword>
<accession>A0ABS3YZS0</accession>
<comment type="caution">
    <text evidence="1">The sequence shown here is derived from an EMBL/GenBank/DDBJ whole genome shotgun (WGS) entry which is preliminary data.</text>
</comment>
<organism evidence="1 2">
    <name type="scientific">Niastella soli</name>
    <dbReference type="NCBI Taxonomy" id="2821487"/>
    <lineage>
        <taxon>Bacteria</taxon>
        <taxon>Pseudomonadati</taxon>
        <taxon>Bacteroidota</taxon>
        <taxon>Chitinophagia</taxon>
        <taxon>Chitinophagales</taxon>
        <taxon>Chitinophagaceae</taxon>
        <taxon>Niastella</taxon>
    </lineage>
</organism>